<evidence type="ECO:0000313" key="2">
    <source>
        <dbReference type="Proteomes" id="UP000807504"/>
    </source>
</evidence>
<keyword evidence="2" id="KW-1185">Reference proteome</keyword>
<proteinExistence type="predicted"/>
<dbReference type="Proteomes" id="UP000807504">
    <property type="component" value="Unassembled WGS sequence"/>
</dbReference>
<reference evidence="1" key="1">
    <citation type="journal article" date="2020" name="bioRxiv">
        <title>Chromosome-level reference genome of the European wasp spider Argiope bruennichi: a resource for studies on range expansion and evolutionary adaptation.</title>
        <authorList>
            <person name="Sheffer M.M."/>
            <person name="Hoppe A."/>
            <person name="Krehenwinkel H."/>
            <person name="Uhl G."/>
            <person name="Kuss A.W."/>
            <person name="Jensen L."/>
            <person name="Jensen C."/>
            <person name="Gillespie R.G."/>
            <person name="Hoff K.J."/>
            <person name="Prost S."/>
        </authorList>
    </citation>
    <scope>NUCLEOTIDE SEQUENCE</scope>
</reference>
<dbReference type="EMBL" id="JABXBU010002072">
    <property type="protein sequence ID" value="KAF8778514.1"/>
    <property type="molecule type" value="Genomic_DNA"/>
</dbReference>
<gene>
    <name evidence="1" type="ORF">HNY73_015228</name>
</gene>
<reference evidence="1" key="2">
    <citation type="submission" date="2020-06" db="EMBL/GenBank/DDBJ databases">
        <authorList>
            <person name="Sheffer M."/>
        </authorList>
    </citation>
    <scope>NUCLEOTIDE SEQUENCE</scope>
</reference>
<evidence type="ECO:0000313" key="1">
    <source>
        <dbReference type="EMBL" id="KAF8778514.1"/>
    </source>
</evidence>
<sequence length="74" mass="8854">MDILLLQQDCMHNFDCDEAMQPNHEKDEMEKIRFRIINPSASIENCKASKERRAEEFVLDLQQLILGRSWYHKC</sequence>
<accession>A0A8T0ETC8</accession>
<dbReference type="AlphaFoldDB" id="A0A8T0ETC8"/>
<organism evidence="1 2">
    <name type="scientific">Argiope bruennichi</name>
    <name type="common">Wasp spider</name>
    <name type="synonym">Aranea bruennichi</name>
    <dbReference type="NCBI Taxonomy" id="94029"/>
    <lineage>
        <taxon>Eukaryota</taxon>
        <taxon>Metazoa</taxon>
        <taxon>Ecdysozoa</taxon>
        <taxon>Arthropoda</taxon>
        <taxon>Chelicerata</taxon>
        <taxon>Arachnida</taxon>
        <taxon>Araneae</taxon>
        <taxon>Araneomorphae</taxon>
        <taxon>Entelegynae</taxon>
        <taxon>Araneoidea</taxon>
        <taxon>Araneidae</taxon>
        <taxon>Argiope</taxon>
    </lineage>
</organism>
<comment type="caution">
    <text evidence="1">The sequence shown here is derived from an EMBL/GenBank/DDBJ whole genome shotgun (WGS) entry which is preliminary data.</text>
</comment>
<protein>
    <submittedName>
        <fullName evidence="1">Uncharacterized protein</fullName>
    </submittedName>
</protein>
<name>A0A8T0ETC8_ARGBR</name>